<dbReference type="OrthoDB" id="10646743at2759"/>
<evidence type="ECO:0000313" key="3">
    <source>
        <dbReference type="EMBL" id="CAD7634190.1"/>
    </source>
</evidence>
<evidence type="ECO:0000313" key="4">
    <source>
        <dbReference type="Proteomes" id="UP000759131"/>
    </source>
</evidence>
<feature type="compositionally biased region" description="Polar residues" evidence="2">
    <location>
        <begin position="21"/>
        <end position="31"/>
    </location>
</feature>
<dbReference type="EMBL" id="OC868726">
    <property type="protein sequence ID" value="CAD7634190.1"/>
    <property type="molecule type" value="Genomic_DNA"/>
</dbReference>
<sequence>QDSSQDADEDNARDKFRTERSATISLTANTRSMDRQIPDSLDSLAADFKRNQKHENKQKKRRNRQNRRQFGSHYERQTQPMSAGMSSGGSHHNRGPDLRNLINRPPNGRRHGFNQTNRLLSESNALIMNQIQNLANNLTANLNPITKLQMDLGILNPNQLLLNALLSQNQSIPAANRLPSSLTTGRSTSSLNQMQALKPNDDIQITIRNRNNNNSGQSLNAIKMSTKPQIKCLVTKDKSDSDIEILSETDGSHNSGSNLFSGLSVNDNERANSSGNGDHFANALAEAEVGVDNDYLTRLREQEEQRRQLKEYKEKRRLEMADERLQSAEHLKAKIANRNTFRR</sequence>
<feature type="region of interest" description="Disordered" evidence="2">
    <location>
        <begin position="177"/>
        <end position="202"/>
    </location>
</feature>
<dbReference type="Proteomes" id="UP000759131">
    <property type="component" value="Unassembled WGS sequence"/>
</dbReference>
<organism evidence="3">
    <name type="scientific">Medioppia subpectinata</name>
    <dbReference type="NCBI Taxonomy" id="1979941"/>
    <lineage>
        <taxon>Eukaryota</taxon>
        <taxon>Metazoa</taxon>
        <taxon>Ecdysozoa</taxon>
        <taxon>Arthropoda</taxon>
        <taxon>Chelicerata</taxon>
        <taxon>Arachnida</taxon>
        <taxon>Acari</taxon>
        <taxon>Acariformes</taxon>
        <taxon>Sarcoptiformes</taxon>
        <taxon>Oribatida</taxon>
        <taxon>Brachypylina</taxon>
        <taxon>Oppioidea</taxon>
        <taxon>Oppiidae</taxon>
        <taxon>Medioppia</taxon>
    </lineage>
</organism>
<feature type="coiled-coil region" evidence="1">
    <location>
        <begin position="299"/>
        <end position="338"/>
    </location>
</feature>
<dbReference type="AlphaFoldDB" id="A0A7R9L3H9"/>
<keyword evidence="4" id="KW-1185">Reference proteome</keyword>
<name>A0A7R9L3H9_9ACAR</name>
<feature type="compositionally biased region" description="Basic and acidic residues" evidence="2">
    <location>
        <begin position="10"/>
        <end position="20"/>
    </location>
</feature>
<proteinExistence type="predicted"/>
<protein>
    <submittedName>
        <fullName evidence="3">Uncharacterized protein</fullName>
    </submittedName>
</protein>
<evidence type="ECO:0000256" key="2">
    <source>
        <dbReference type="SAM" id="MobiDB-lite"/>
    </source>
</evidence>
<feature type="compositionally biased region" description="Low complexity" evidence="2">
    <location>
        <begin position="178"/>
        <end position="191"/>
    </location>
</feature>
<feature type="non-terminal residue" evidence="3">
    <location>
        <position position="343"/>
    </location>
</feature>
<gene>
    <name evidence="3" type="ORF">OSB1V03_LOCUS14586</name>
</gene>
<feature type="compositionally biased region" description="Low complexity" evidence="2">
    <location>
        <begin position="81"/>
        <end position="90"/>
    </location>
</feature>
<feature type="compositionally biased region" description="Basic residues" evidence="2">
    <location>
        <begin position="56"/>
        <end position="67"/>
    </location>
</feature>
<feature type="region of interest" description="Disordered" evidence="2">
    <location>
        <begin position="1"/>
        <end position="114"/>
    </location>
</feature>
<dbReference type="EMBL" id="CAJPIZ010014151">
    <property type="protein sequence ID" value="CAG2114620.1"/>
    <property type="molecule type" value="Genomic_DNA"/>
</dbReference>
<keyword evidence="1" id="KW-0175">Coiled coil</keyword>
<evidence type="ECO:0000256" key="1">
    <source>
        <dbReference type="SAM" id="Coils"/>
    </source>
</evidence>
<reference evidence="3" key="1">
    <citation type="submission" date="2020-11" db="EMBL/GenBank/DDBJ databases">
        <authorList>
            <person name="Tran Van P."/>
        </authorList>
    </citation>
    <scope>NUCLEOTIDE SEQUENCE</scope>
</reference>
<accession>A0A7R9L3H9</accession>